<dbReference type="HOGENOM" id="CLU_2599049_0_0_12"/>
<gene>
    <name evidence="1" type="ordered locus">BbuZS7_I08</name>
</gene>
<geneLocation type="plasmid" evidence="1 2">
    <name>ZS7_lp28-4</name>
</geneLocation>
<dbReference type="EMBL" id="CP001207">
    <property type="protein sequence ID" value="ACK75271.1"/>
    <property type="molecule type" value="Genomic_DNA"/>
</dbReference>
<dbReference type="Proteomes" id="UP000006901">
    <property type="component" value="Plasmid ZS7_lp28-4"/>
</dbReference>
<proteinExistence type="predicted"/>
<organism evidence="1 2">
    <name type="scientific">Borreliella burgdorferi (strain ZS7)</name>
    <name type="common">Borrelia burgdorferi</name>
    <dbReference type="NCBI Taxonomy" id="445985"/>
    <lineage>
        <taxon>Bacteria</taxon>
        <taxon>Pseudomonadati</taxon>
        <taxon>Spirochaetota</taxon>
        <taxon>Spirochaetia</taxon>
        <taxon>Spirochaetales</taxon>
        <taxon>Borreliaceae</taxon>
        <taxon>Borreliella</taxon>
    </lineage>
</organism>
<dbReference type="RefSeq" id="WP_012615028.1">
    <property type="nucleotide sequence ID" value="NC_011785.1"/>
</dbReference>
<dbReference type="AlphaFoldDB" id="A0A0H3C1Y6"/>
<reference evidence="1 2" key="1">
    <citation type="journal article" date="2011" name="J. Bacteriol.">
        <title>Whole-genome sequences of thirteen isolates of Borrelia burgdorferi.</title>
        <authorList>
            <person name="Schutzer S.E."/>
            <person name="Fraser-Liggett C.M."/>
            <person name="Casjens S.R."/>
            <person name="Qiu W.G."/>
            <person name="Dunn J.J."/>
            <person name="Mongodin E.F."/>
            <person name="Luft B.J."/>
        </authorList>
    </citation>
    <scope>NUCLEOTIDE SEQUENCE [LARGE SCALE GENOMIC DNA]</scope>
    <source>
        <strain evidence="1 2">ZS7</strain>
        <plasmid evidence="1 2">ZS7_lp28-4</plasmid>
    </source>
</reference>
<evidence type="ECO:0000313" key="1">
    <source>
        <dbReference type="EMBL" id="ACK75271.1"/>
    </source>
</evidence>
<sequence>MLKSQIINPIDTKSSILIIYFLFIKTLNTQDLLTLASEAKIDAEKSNKEVNSQKKSKNNSKNIEVKDTLGLVKAIKKSL</sequence>
<evidence type="ECO:0000313" key="2">
    <source>
        <dbReference type="Proteomes" id="UP000006901"/>
    </source>
</evidence>
<protein>
    <submittedName>
        <fullName evidence="1">Uncharacterized protein</fullName>
    </submittedName>
</protein>
<keyword evidence="1" id="KW-0614">Plasmid</keyword>
<name>A0A0H3C1Y6_BORBZ</name>
<dbReference type="GeneID" id="56568525"/>
<dbReference type="KEGG" id="bbz:BbuZS7_I08"/>
<accession>A0A0H3C1Y6</accession>